<evidence type="ECO:0000313" key="15">
    <source>
        <dbReference type="Proteomes" id="UP001345219"/>
    </source>
</evidence>
<feature type="domain" description="Homeobox" evidence="12">
    <location>
        <begin position="234"/>
        <end position="298"/>
    </location>
</feature>
<comment type="caution">
    <text evidence="14">The sequence shown here is derived from an EMBL/GenBank/DDBJ whole genome shotgun (WGS) entry which is preliminary data.</text>
</comment>
<dbReference type="EMBL" id="JAXIOK010000001">
    <property type="protein sequence ID" value="KAK4781097.1"/>
    <property type="molecule type" value="Genomic_DNA"/>
</dbReference>
<feature type="compositionally biased region" description="Low complexity" evidence="11">
    <location>
        <begin position="52"/>
        <end position="71"/>
    </location>
</feature>
<dbReference type="GO" id="GO:0008270">
    <property type="term" value="F:zinc ion binding"/>
    <property type="evidence" value="ECO:0007669"/>
    <property type="project" value="UniProtKB-KW"/>
</dbReference>
<dbReference type="NCBIfam" id="TIGR01565">
    <property type="entry name" value="homeo_ZF_HD"/>
    <property type="match status" value="1"/>
</dbReference>
<evidence type="ECO:0008006" key="16">
    <source>
        <dbReference type="Google" id="ProtNLM"/>
    </source>
</evidence>
<keyword evidence="2" id="KW-0479">Metal-binding</keyword>
<dbReference type="InterPro" id="IPR009057">
    <property type="entry name" value="Homeodomain-like_sf"/>
</dbReference>
<proteinExistence type="predicted"/>
<evidence type="ECO:0000259" key="13">
    <source>
        <dbReference type="PROSITE" id="PS51523"/>
    </source>
</evidence>
<dbReference type="GO" id="GO:0050793">
    <property type="term" value="P:regulation of developmental process"/>
    <property type="evidence" value="ECO:0007669"/>
    <property type="project" value="TreeGrafter"/>
</dbReference>
<dbReference type="Pfam" id="PF04770">
    <property type="entry name" value="ZF-HD_dimer"/>
    <property type="match status" value="1"/>
</dbReference>
<evidence type="ECO:0000256" key="6">
    <source>
        <dbReference type="ARBA" id="ARBA00023125"/>
    </source>
</evidence>
<keyword evidence="6 10" id="KW-0238">DNA-binding</keyword>
<evidence type="ECO:0000256" key="7">
    <source>
        <dbReference type="ARBA" id="ARBA00023155"/>
    </source>
</evidence>
<evidence type="ECO:0000256" key="8">
    <source>
        <dbReference type="ARBA" id="ARBA00023163"/>
    </source>
</evidence>
<keyword evidence="4" id="KW-0862">Zinc</keyword>
<evidence type="ECO:0000256" key="3">
    <source>
        <dbReference type="ARBA" id="ARBA00022771"/>
    </source>
</evidence>
<dbReference type="AlphaFoldDB" id="A0AAN7QVZ2"/>
<dbReference type="GO" id="GO:0003700">
    <property type="term" value="F:DNA-binding transcription factor activity"/>
    <property type="evidence" value="ECO:0007669"/>
    <property type="project" value="TreeGrafter"/>
</dbReference>
<organism evidence="14 15">
    <name type="scientific">Trapa incisa</name>
    <dbReference type="NCBI Taxonomy" id="236973"/>
    <lineage>
        <taxon>Eukaryota</taxon>
        <taxon>Viridiplantae</taxon>
        <taxon>Streptophyta</taxon>
        <taxon>Embryophyta</taxon>
        <taxon>Tracheophyta</taxon>
        <taxon>Spermatophyta</taxon>
        <taxon>Magnoliopsida</taxon>
        <taxon>eudicotyledons</taxon>
        <taxon>Gunneridae</taxon>
        <taxon>Pentapetalae</taxon>
        <taxon>rosids</taxon>
        <taxon>malvids</taxon>
        <taxon>Myrtales</taxon>
        <taxon>Lythraceae</taxon>
        <taxon>Trapa</taxon>
    </lineage>
</organism>
<feature type="compositionally biased region" description="Polar residues" evidence="11">
    <location>
        <begin position="38"/>
        <end position="48"/>
    </location>
</feature>
<evidence type="ECO:0000256" key="9">
    <source>
        <dbReference type="ARBA" id="ARBA00023242"/>
    </source>
</evidence>
<protein>
    <recommendedName>
        <fullName evidence="16">Zinc finger-homeodomain protein 1</fullName>
    </recommendedName>
</protein>
<dbReference type="Proteomes" id="UP001345219">
    <property type="component" value="Chromosome 13"/>
</dbReference>
<keyword evidence="5" id="KW-0805">Transcription regulation</keyword>
<comment type="subcellular location">
    <subcellularLocation>
        <location evidence="1 10">Nucleus</location>
    </subcellularLocation>
</comment>
<reference evidence="14 15" key="1">
    <citation type="journal article" date="2023" name="Hortic Res">
        <title>Pangenome of water caltrop reveals structural variations and asymmetric subgenome divergence after allopolyploidization.</title>
        <authorList>
            <person name="Zhang X."/>
            <person name="Chen Y."/>
            <person name="Wang L."/>
            <person name="Yuan Y."/>
            <person name="Fang M."/>
            <person name="Shi L."/>
            <person name="Lu R."/>
            <person name="Comes H.P."/>
            <person name="Ma Y."/>
            <person name="Chen Y."/>
            <person name="Huang G."/>
            <person name="Zhou Y."/>
            <person name="Zheng Z."/>
            <person name="Qiu Y."/>
        </authorList>
    </citation>
    <scope>NUCLEOTIDE SEQUENCE [LARGE SCALE GENOMIC DNA]</scope>
    <source>
        <tissue evidence="14">Roots</tissue>
    </source>
</reference>
<feature type="compositionally biased region" description="Polar residues" evidence="11">
    <location>
        <begin position="1"/>
        <end position="21"/>
    </location>
</feature>
<dbReference type="PANTHER" id="PTHR31948">
    <property type="entry name" value="ZINC-FINGER HOMEODOMAIN PROTEIN 2"/>
    <property type="match status" value="1"/>
</dbReference>
<feature type="DNA-binding region" description="Homeobox" evidence="10">
    <location>
        <begin position="236"/>
        <end position="299"/>
    </location>
</feature>
<dbReference type="GO" id="GO:0000976">
    <property type="term" value="F:transcription cis-regulatory region binding"/>
    <property type="evidence" value="ECO:0007669"/>
    <property type="project" value="TreeGrafter"/>
</dbReference>
<feature type="domain" description="ZF-HD dimerization-type" evidence="13">
    <location>
        <begin position="74"/>
        <end position="123"/>
    </location>
</feature>
<evidence type="ECO:0000256" key="1">
    <source>
        <dbReference type="ARBA" id="ARBA00004123"/>
    </source>
</evidence>
<sequence length="302" mass="32845">MPGQEQAQKQAMGSLPNSLSLVYNLPPHTNHGDHEALSLSNFTANPSPEVNPAATNSAAKPSAPSPSTTSSGRYTECLRNHGAAIGAHILDGCGEFMPAGEEGTPESLKCAACDCHRNFHRKVPEVDGGGGLDFTPSVYLTNLQNYPTYNTGRSFGIAAAQRPLVMPPVIHHGLQHPKRFPMAPVMVTFGGGGAPHPVAVLSSSEDDLNVADDGTTIRSDGVADGHIHHHQSNSKRKRFRTKFTQEQKDKMASFAEKLGWKIGKQDEEEVARFCTETRVKRQVFKVWMHNSKQAMKKKVVQM</sequence>
<dbReference type="InterPro" id="IPR006455">
    <property type="entry name" value="Homeodomain_ZF_HD"/>
</dbReference>
<evidence type="ECO:0000256" key="5">
    <source>
        <dbReference type="ARBA" id="ARBA00023015"/>
    </source>
</evidence>
<dbReference type="PROSITE" id="PS50071">
    <property type="entry name" value="HOMEOBOX_2"/>
    <property type="match status" value="1"/>
</dbReference>
<evidence type="ECO:0000256" key="4">
    <source>
        <dbReference type="ARBA" id="ARBA00022833"/>
    </source>
</evidence>
<dbReference type="PANTHER" id="PTHR31948:SF119">
    <property type="entry name" value="ZINC-FINGER HOMEODOMAIN PROTEIN 6-LIKE"/>
    <property type="match status" value="1"/>
</dbReference>
<accession>A0AAN7QVZ2</accession>
<name>A0AAN7QVZ2_9MYRT</name>
<keyword evidence="8" id="KW-0804">Transcription</keyword>
<gene>
    <name evidence="14" type="ORF">SAY87_017203</name>
</gene>
<keyword evidence="15" id="KW-1185">Reference proteome</keyword>
<evidence type="ECO:0000259" key="12">
    <source>
        <dbReference type="PROSITE" id="PS50071"/>
    </source>
</evidence>
<keyword evidence="3" id="KW-0863">Zinc-finger</keyword>
<dbReference type="SUPFAM" id="SSF46689">
    <property type="entry name" value="Homeodomain-like"/>
    <property type="match status" value="1"/>
</dbReference>
<dbReference type="GO" id="GO:0005634">
    <property type="term" value="C:nucleus"/>
    <property type="evidence" value="ECO:0007669"/>
    <property type="project" value="UniProtKB-SubCell"/>
</dbReference>
<evidence type="ECO:0000256" key="11">
    <source>
        <dbReference type="SAM" id="MobiDB-lite"/>
    </source>
</evidence>
<evidence type="ECO:0000256" key="10">
    <source>
        <dbReference type="PROSITE-ProRule" id="PRU00108"/>
    </source>
</evidence>
<evidence type="ECO:0000313" key="14">
    <source>
        <dbReference type="EMBL" id="KAK4781097.1"/>
    </source>
</evidence>
<keyword evidence="9 10" id="KW-0539">Nucleus</keyword>
<feature type="region of interest" description="Disordered" evidence="11">
    <location>
        <begin position="1"/>
        <end position="74"/>
    </location>
</feature>
<dbReference type="InterPro" id="IPR006456">
    <property type="entry name" value="ZF_HD_homeobox_Cys/His_dimer"/>
</dbReference>
<keyword evidence="7 10" id="KW-0371">Homeobox</keyword>
<evidence type="ECO:0000256" key="2">
    <source>
        <dbReference type="ARBA" id="ARBA00022723"/>
    </source>
</evidence>
<dbReference type="NCBIfam" id="TIGR01566">
    <property type="entry name" value="ZF_HD_prot_N"/>
    <property type="match status" value="1"/>
</dbReference>
<dbReference type="InterPro" id="IPR001356">
    <property type="entry name" value="HD"/>
</dbReference>
<dbReference type="FunFam" id="1.10.10.60:FF:000257">
    <property type="entry name" value="Zinc-finger homeodomain protein 2"/>
    <property type="match status" value="1"/>
</dbReference>
<dbReference type="Gene3D" id="1.10.10.60">
    <property type="entry name" value="Homeodomain-like"/>
    <property type="match status" value="1"/>
</dbReference>
<dbReference type="PROSITE" id="PS51523">
    <property type="entry name" value="ZF_HD_DIMER"/>
    <property type="match status" value="1"/>
</dbReference>